<keyword evidence="2" id="KW-1185">Reference proteome</keyword>
<dbReference type="RefSeq" id="WP_154407474.1">
    <property type="nucleotide sequence ID" value="NZ_VUNR01000020.1"/>
</dbReference>
<dbReference type="EMBL" id="VUNR01000020">
    <property type="protein sequence ID" value="MSU09303.1"/>
    <property type="molecule type" value="Genomic_DNA"/>
</dbReference>
<proteinExistence type="predicted"/>
<dbReference type="Proteomes" id="UP000433181">
    <property type="component" value="Unassembled WGS sequence"/>
</dbReference>
<name>A0A6I2UCS5_9FIRM</name>
<dbReference type="AlphaFoldDB" id="A0A6I2UCS5"/>
<organism evidence="1 2">
    <name type="scientific">Anaerovibrio slackiae</name>
    <dbReference type="NCBI Taxonomy" id="2652309"/>
    <lineage>
        <taxon>Bacteria</taxon>
        <taxon>Bacillati</taxon>
        <taxon>Bacillota</taxon>
        <taxon>Negativicutes</taxon>
        <taxon>Selenomonadales</taxon>
        <taxon>Selenomonadaceae</taxon>
        <taxon>Anaerovibrio</taxon>
    </lineage>
</organism>
<gene>
    <name evidence="1" type="ORF">FYJ84_09930</name>
</gene>
<evidence type="ECO:0000313" key="1">
    <source>
        <dbReference type="EMBL" id="MSU09303.1"/>
    </source>
</evidence>
<evidence type="ECO:0000313" key="2">
    <source>
        <dbReference type="Proteomes" id="UP000433181"/>
    </source>
</evidence>
<protein>
    <submittedName>
        <fullName evidence="1">Uncharacterized protein</fullName>
    </submittedName>
</protein>
<dbReference type="GeneID" id="96779242"/>
<comment type="caution">
    <text evidence="1">The sequence shown here is derived from an EMBL/GenBank/DDBJ whole genome shotgun (WGS) entry which is preliminary data.</text>
</comment>
<sequence length="98" mass="11198">MILRYHLKSVNARQSTDLQDFAKSIIYSVHKVFPTSHVEVYPDYFEIEGEPEELSKLANLQNMGRAISFNTAALREHVTTYGNSRQLFTRCSNGGRMA</sequence>
<accession>A0A6I2UCS5</accession>
<reference evidence="1 2" key="1">
    <citation type="submission" date="2019-08" db="EMBL/GenBank/DDBJ databases">
        <title>In-depth cultivation of the pig gut microbiome towards novel bacterial diversity and tailored functional studies.</title>
        <authorList>
            <person name="Wylensek D."/>
            <person name="Hitch T.C.A."/>
            <person name="Clavel T."/>
        </authorList>
    </citation>
    <scope>NUCLEOTIDE SEQUENCE [LARGE SCALE GENOMIC DNA]</scope>
    <source>
        <strain evidence="1 2">WCA-693-APC-5D-A</strain>
    </source>
</reference>